<dbReference type="AlphaFoldDB" id="I3D0T0"/>
<gene>
    <name evidence="1" type="ORF">BD31_I0990</name>
</gene>
<dbReference type="EMBL" id="AEXL02000130">
    <property type="protein sequence ID" value="EIJ65323.1"/>
    <property type="molecule type" value="Genomic_DNA"/>
</dbReference>
<name>I3D0T0_9ARCH</name>
<evidence type="ECO:0000313" key="2">
    <source>
        <dbReference type="Proteomes" id="UP000003423"/>
    </source>
</evidence>
<organism evidence="1 2">
    <name type="scientific">Candidatus Nitrosopumilus salarius BD31</name>
    <dbReference type="NCBI Taxonomy" id="859350"/>
    <lineage>
        <taxon>Archaea</taxon>
        <taxon>Nitrososphaerota</taxon>
        <taxon>Nitrososphaeria</taxon>
        <taxon>Nitrosopumilales</taxon>
        <taxon>Nitrosopumilaceae</taxon>
        <taxon>Nitrosopumilus</taxon>
    </lineage>
</organism>
<comment type="caution">
    <text evidence="1">The sequence shown here is derived from an EMBL/GenBank/DDBJ whole genome shotgun (WGS) entry which is preliminary data.</text>
</comment>
<sequence>MSILEYFLMEIKPSNTVGGSMNSRNYIILATMTSTLLIKKLFDI</sequence>
<dbReference type="PATRIC" id="fig|859350.6.peg.1601"/>
<keyword evidence="2" id="KW-1185">Reference proteome</keyword>
<accession>I3D0T0</accession>
<proteinExistence type="predicted"/>
<dbReference type="Proteomes" id="UP000003423">
    <property type="component" value="Unassembled WGS sequence"/>
</dbReference>
<protein>
    <submittedName>
        <fullName evidence="1">Uncharacterized protein</fullName>
    </submittedName>
</protein>
<reference evidence="1 2" key="1">
    <citation type="journal article" date="2012" name="J. Bacteriol.">
        <title>Genome sequence of "Candidatus Nitrosopumilus salaria" BD31, an ammonia-oxidizing archaeon from the San Francisco Bay estuary.</title>
        <authorList>
            <person name="Mosier A.C."/>
            <person name="Allen E.E."/>
            <person name="Kim M."/>
            <person name="Ferriera S."/>
            <person name="Francis C.A."/>
        </authorList>
    </citation>
    <scope>NUCLEOTIDE SEQUENCE [LARGE SCALE GENOMIC DNA]</scope>
    <source>
        <strain evidence="1 2">BD31</strain>
    </source>
</reference>
<evidence type="ECO:0000313" key="1">
    <source>
        <dbReference type="EMBL" id="EIJ65323.1"/>
    </source>
</evidence>